<accession>A0A1H9EMT9</accession>
<evidence type="ECO:0000256" key="6">
    <source>
        <dbReference type="RuleBase" id="RU361187"/>
    </source>
</evidence>
<evidence type="ECO:0000313" key="7">
    <source>
        <dbReference type="EMBL" id="SEQ26328.1"/>
    </source>
</evidence>
<dbReference type="OrthoDB" id="9801455at2"/>
<dbReference type="PANTHER" id="PTHR43772">
    <property type="entry name" value="ENDO-1,4-BETA-XYLANASE"/>
    <property type="match status" value="1"/>
</dbReference>
<dbReference type="CDD" id="cd18620">
    <property type="entry name" value="GH43_XylA-like"/>
    <property type="match status" value="1"/>
</dbReference>
<evidence type="ECO:0000256" key="5">
    <source>
        <dbReference type="ARBA" id="ARBA00023295"/>
    </source>
</evidence>
<gene>
    <name evidence="7" type="ORF">SAMN04487977_103200</name>
</gene>
<evidence type="ECO:0000313" key="8">
    <source>
        <dbReference type="Proteomes" id="UP000182360"/>
    </source>
</evidence>
<evidence type="ECO:0000256" key="3">
    <source>
        <dbReference type="ARBA" id="ARBA00022801"/>
    </source>
</evidence>
<sequence>MKKHGFNPYLPSWEYIPDGEPHVFGDRVYVYGSHDCFNGWVFCQGDYVCYSAPVTDLRDWRYEGVIYPKTSEEMNADGHMCLYAPDVTVGPDGRYYLYYVYDKVGFVSVAVCDTPAGKYKFYGHVHYKDGTRLGDRNGDMPQFDPGVITEGNRTYLYTGFCGNHMKDRIGAMATVLGPDMLTIEEEPVIVAPGDCYTDVTAPVTTDCPYKQDSVEEWKNYKDHAFFEAPSIRKIGDTYYFIFSSQVMHELCYATSKNPTSGFKYQGVIVSNVDMHIDSYKPADMPAAFGANNHGSIELINGEYYIFYHRHTNGNWFNRQGCAEKLKVLPDGTIPQVQITSCGLNGGPLEGKGEYPAYIACNIFNPEEKNWIVDIRHPRVSQDGRDGDEETGYIANVQNGYIYGFKYFDFKNVKKISILTRGYVYGKYEIRTKWDGPVLAEISAGCSNIWETNSADISIPDGIGELYFKFVGGGSHQFKGFILS</sequence>
<dbReference type="GO" id="GO:0004553">
    <property type="term" value="F:hydrolase activity, hydrolyzing O-glycosyl compounds"/>
    <property type="evidence" value="ECO:0007669"/>
    <property type="project" value="InterPro"/>
</dbReference>
<dbReference type="CDD" id="cd04084">
    <property type="entry name" value="CBM6_xylanase-like"/>
    <property type="match status" value="1"/>
</dbReference>
<dbReference type="GO" id="GO:0045493">
    <property type="term" value="P:xylan catabolic process"/>
    <property type="evidence" value="ECO:0007669"/>
    <property type="project" value="UniProtKB-KW"/>
</dbReference>
<name>A0A1H9EMT9_9SPIR</name>
<dbReference type="SUPFAM" id="SSF75005">
    <property type="entry name" value="Arabinanase/levansucrase/invertase"/>
    <property type="match status" value="1"/>
</dbReference>
<dbReference type="InterPro" id="IPR023296">
    <property type="entry name" value="Glyco_hydro_beta-prop_sf"/>
</dbReference>
<protein>
    <submittedName>
        <fullName evidence="7">Glycosyl hydrolases family 43</fullName>
    </submittedName>
</protein>
<organism evidence="7 8">
    <name type="scientific">Treponema bryantii</name>
    <dbReference type="NCBI Taxonomy" id="163"/>
    <lineage>
        <taxon>Bacteria</taxon>
        <taxon>Pseudomonadati</taxon>
        <taxon>Spirochaetota</taxon>
        <taxon>Spirochaetia</taxon>
        <taxon>Spirochaetales</taxon>
        <taxon>Treponemataceae</taxon>
        <taxon>Treponema</taxon>
    </lineage>
</organism>
<keyword evidence="5 6" id="KW-0326">Glycosidase</keyword>
<dbReference type="PANTHER" id="PTHR43772:SF2">
    <property type="entry name" value="PUTATIVE (AFU_ORTHOLOGUE AFUA_2G04480)-RELATED"/>
    <property type="match status" value="1"/>
</dbReference>
<dbReference type="STRING" id="163.SAMN04487775_105145"/>
<keyword evidence="4" id="KW-0119">Carbohydrate metabolism</keyword>
<keyword evidence="2" id="KW-0858">Xylan degradation</keyword>
<keyword evidence="2" id="KW-0624">Polysaccharide degradation</keyword>
<evidence type="ECO:0000256" key="4">
    <source>
        <dbReference type="ARBA" id="ARBA00023277"/>
    </source>
</evidence>
<evidence type="ECO:0000256" key="1">
    <source>
        <dbReference type="ARBA" id="ARBA00009865"/>
    </source>
</evidence>
<dbReference type="Gene3D" id="2.115.10.20">
    <property type="entry name" value="Glycosyl hydrolase domain, family 43"/>
    <property type="match status" value="1"/>
</dbReference>
<keyword evidence="8" id="KW-1185">Reference proteome</keyword>
<keyword evidence="3 6" id="KW-0378">Hydrolase</keyword>
<comment type="similarity">
    <text evidence="1 6">Belongs to the glycosyl hydrolase 43 family.</text>
</comment>
<proteinExistence type="inferred from homology"/>
<dbReference type="Pfam" id="PF04616">
    <property type="entry name" value="Glyco_hydro_43"/>
    <property type="match status" value="1"/>
</dbReference>
<reference evidence="7 8" key="1">
    <citation type="submission" date="2016-10" db="EMBL/GenBank/DDBJ databases">
        <authorList>
            <person name="de Groot N.N."/>
        </authorList>
    </citation>
    <scope>NUCLEOTIDE SEQUENCE [LARGE SCALE GENOMIC DNA]</scope>
    <source>
        <strain evidence="7 8">B25</strain>
    </source>
</reference>
<dbReference type="Gene3D" id="2.60.120.260">
    <property type="entry name" value="Galactose-binding domain-like"/>
    <property type="match status" value="1"/>
</dbReference>
<dbReference type="AlphaFoldDB" id="A0A1H9EMT9"/>
<dbReference type="RefSeq" id="WP_074642351.1">
    <property type="nucleotide sequence ID" value="NZ_FOFU01000003.1"/>
</dbReference>
<dbReference type="InterPro" id="IPR052176">
    <property type="entry name" value="Glycosyl_Hydrlase_43_Enz"/>
</dbReference>
<evidence type="ECO:0000256" key="2">
    <source>
        <dbReference type="ARBA" id="ARBA00022651"/>
    </source>
</evidence>
<dbReference type="InterPro" id="IPR006710">
    <property type="entry name" value="Glyco_hydro_43"/>
</dbReference>
<dbReference type="Proteomes" id="UP000182360">
    <property type="component" value="Unassembled WGS sequence"/>
</dbReference>
<dbReference type="EMBL" id="FOFU01000003">
    <property type="protein sequence ID" value="SEQ26328.1"/>
    <property type="molecule type" value="Genomic_DNA"/>
</dbReference>